<dbReference type="STRING" id="411945.GA0061102_100968"/>
<keyword evidence="2" id="KW-1185">Reference proteome</keyword>
<reference evidence="2" key="1">
    <citation type="submission" date="2016-08" db="EMBL/GenBank/DDBJ databases">
        <authorList>
            <person name="Varghese N."/>
            <person name="Submissions Spin"/>
        </authorList>
    </citation>
    <scope>NUCLEOTIDE SEQUENCE [LARGE SCALE GENOMIC DNA]</scope>
    <source>
        <strain evidence="2">HAMBI 2971</strain>
    </source>
</reference>
<evidence type="ECO:0000313" key="1">
    <source>
        <dbReference type="EMBL" id="SCB23398.1"/>
    </source>
</evidence>
<dbReference type="Proteomes" id="UP000199435">
    <property type="component" value="Unassembled WGS sequence"/>
</dbReference>
<dbReference type="EMBL" id="FMAH01000009">
    <property type="protein sequence ID" value="SCB23398.1"/>
    <property type="molecule type" value="Genomic_DNA"/>
</dbReference>
<accession>A0A1C3V6U2</accession>
<evidence type="ECO:0000313" key="2">
    <source>
        <dbReference type="Proteomes" id="UP000199435"/>
    </source>
</evidence>
<protein>
    <submittedName>
        <fullName evidence="1">Uncharacterized protein</fullName>
    </submittedName>
</protein>
<proteinExistence type="predicted"/>
<sequence length="53" mass="5703">MVTTEFHLCGVSLDPSFGARKKDGLIEAHNLQCRDLRHGIGEAVAGAVSKRPL</sequence>
<organism evidence="1 2">
    <name type="scientific">Rhizobium miluonense</name>
    <dbReference type="NCBI Taxonomy" id="411945"/>
    <lineage>
        <taxon>Bacteria</taxon>
        <taxon>Pseudomonadati</taxon>
        <taxon>Pseudomonadota</taxon>
        <taxon>Alphaproteobacteria</taxon>
        <taxon>Hyphomicrobiales</taxon>
        <taxon>Rhizobiaceae</taxon>
        <taxon>Rhizobium/Agrobacterium group</taxon>
        <taxon>Rhizobium</taxon>
    </lineage>
</organism>
<gene>
    <name evidence="1" type="ORF">GA0061102_100968</name>
</gene>
<dbReference type="AlphaFoldDB" id="A0A1C3V6U2"/>
<name>A0A1C3V6U2_9HYPH</name>